<evidence type="ECO:0000256" key="5">
    <source>
        <dbReference type="PROSITE-ProRule" id="PRU00284"/>
    </source>
</evidence>
<dbReference type="eggNOG" id="COG0840">
    <property type="taxonomic scope" value="Bacteria"/>
</dbReference>
<evidence type="ECO:0000256" key="2">
    <source>
        <dbReference type="ARBA" id="ARBA00022519"/>
    </source>
</evidence>
<comment type="subcellular location">
    <subcellularLocation>
        <location evidence="1">Cell inner membrane</location>
        <topology evidence="1">Multi-pass membrane protein</topology>
    </subcellularLocation>
</comment>
<feature type="domain" description="HAMP" evidence="9">
    <location>
        <begin position="315"/>
        <end position="368"/>
    </location>
</feature>
<dbReference type="PANTHER" id="PTHR32089:SF112">
    <property type="entry name" value="LYSOZYME-LIKE PROTEIN-RELATED"/>
    <property type="match status" value="1"/>
</dbReference>
<feature type="domain" description="Methyl-accepting transducer" evidence="7">
    <location>
        <begin position="408"/>
        <end position="637"/>
    </location>
</feature>
<protein>
    <submittedName>
        <fullName evidence="10">Methyl-accepting chemotaxis protein</fullName>
    </submittedName>
</protein>
<dbReference type="InterPro" id="IPR004089">
    <property type="entry name" value="MCPsignal_dom"/>
</dbReference>
<dbReference type="InterPro" id="IPR013587">
    <property type="entry name" value="Nitrate/nitrite_sensing"/>
</dbReference>
<dbReference type="Pfam" id="PF00015">
    <property type="entry name" value="MCPsignal"/>
    <property type="match status" value="1"/>
</dbReference>
<evidence type="ECO:0000259" key="7">
    <source>
        <dbReference type="PROSITE" id="PS50111"/>
    </source>
</evidence>
<keyword evidence="6" id="KW-0472">Membrane</keyword>
<dbReference type="InterPro" id="IPR003660">
    <property type="entry name" value="HAMP_dom"/>
</dbReference>
<proteinExistence type="inferred from homology"/>
<dbReference type="Gene3D" id="6.10.340.10">
    <property type="match status" value="1"/>
</dbReference>
<gene>
    <name evidence="10" type="ORF">S58_47000</name>
</gene>
<evidence type="ECO:0000259" key="9">
    <source>
        <dbReference type="PROSITE" id="PS50885"/>
    </source>
</evidence>
<dbReference type="Gene3D" id="1.10.287.950">
    <property type="entry name" value="Methyl-accepting chemotaxis protein"/>
    <property type="match status" value="1"/>
</dbReference>
<dbReference type="Pfam" id="PF08376">
    <property type="entry name" value="NIT"/>
    <property type="match status" value="1"/>
</dbReference>
<keyword evidence="6" id="KW-0812">Transmembrane</keyword>
<dbReference type="SMART" id="SM00283">
    <property type="entry name" value="MA"/>
    <property type="match status" value="1"/>
</dbReference>
<evidence type="ECO:0000256" key="3">
    <source>
        <dbReference type="ARBA" id="ARBA00023224"/>
    </source>
</evidence>
<dbReference type="eggNOG" id="COG2770">
    <property type="taxonomic scope" value="Bacteria"/>
</dbReference>
<dbReference type="CDD" id="cd06225">
    <property type="entry name" value="HAMP"/>
    <property type="match status" value="1"/>
</dbReference>
<feature type="domain" description="T-SNARE coiled-coil homology" evidence="8">
    <location>
        <begin position="560"/>
        <end position="622"/>
    </location>
</feature>
<evidence type="ECO:0000313" key="10">
    <source>
        <dbReference type="EMBL" id="BAM90680.1"/>
    </source>
</evidence>
<reference evidence="10 11" key="1">
    <citation type="journal article" date="2013" name="Appl. Environ. Microbiol.">
        <title>Genome analysis suggests that the soil oligotrophic bacterium Agromonas oligotrophica (Bradyrhizobium oligotrophicum) is a nitrogen-fixing symbiont of Aeschynomene indica.</title>
        <authorList>
            <person name="Okubo T."/>
            <person name="Fukushima S."/>
            <person name="Itakura M."/>
            <person name="Oshima K."/>
            <person name="Longtonglang A."/>
            <person name="Teaumroong N."/>
            <person name="Mitsui H."/>
            <person name="Hattori M."/>
            <person name="Hattori R."/>
            <person name="Hattori T."/>
            <person name="Minamisawa K."/>
        </authorList>
    </citation>
    <scope>NUCLEOTIDE SEQUENCE [LARGE SCALE GENOMIC DNA]</scope>
    <source>
        <strain evidence="10 11">S58</strain>
    </source>
</reference>
<dbReference type="SUPFAM" id="SSF58104">
    <property type="entry name" value="Methyl-accepting chemotaxis protein (MCP) signaling domain"/>
    <property type="match status" value="1"/>
</dbReference>
<dbReference type="PANTHER" id="PTHR32089">
    <property type="entry name" value="METHYL-ACCEPTING CHEMOTAXIS PROTEIN MCPB"/>
    <property type="match status" value="1"/>
</dbReference>
<dbReference type="Pfam" id="PF00672">
    <property type="entry name" value="HAMP"/>
    <property type="match status" value="1"/>
</dbReference>
<keyword evidence="2" id="KW-0997">Cell inner membrane</keyword>
<sequence length="664" mass="68960">MLPILTLAALAAYEISTKWAVRVEMMQMQPAADAVGRLSRFVHELQRERGMSSAFLSSKGTQMRAELDQQRQLTDGERAHAVAALDGLRRSGALAEAAQASEQALAQLDRRRGDIDAQAVTPAVAVGSLTEIVGRLTSLISGISVLSDDDEISKAIIAYGNLTEGKERAGLERAVVAGGLAAGRFEQAAYARAMGLAAAQDSYFGAFRATASARARAAFDAAMTGPAIDGVVAMRKVVEQGGVSGDFKGLTSKAWFDAATLRIDLLKQVEDALAAELSALMAGKQAAATASLAAVGVMLLLALVLSLAIVVALARSITRPINVLADTMTRLAKGDVGTAIDAVDRRDEVGLMARAVQVFKENMIHGAELAARDADAMSQRAEKAKRVGELTDRFSGDIAAVIDSVIAASTQLESTAAVMNRTASRTCGEASSVAQATEAASSNMQTMAAATDQLSSSVAGIGGQVTQSADIAQKAVAEGQRTNETVQGLSSMAERIGDVVRLISDIAGQTNLLALNATIEAARAGDAGRGFAVVAGEVKLLAEQTAKATGEIRAQISGMQEVSTEAVRAIRGITTTIGELNEIASSIANAVEEQGAATREMARNVQHAAKGTDEISQNIQQVTAAANESGVTASQVLGASAELLRQSESMRRHVDAFIRGIKAA</sequence>
<dbReference type="STRING" id="1245469.S58_47000"/>
<dbReference type="SMART" id="SM00304">
    <property type="entry name" value="HAMP"/>
    <property type="match status" value="1"/>
</dbReference>
<evidence type="ECO:0000256" key="6">
    <source>
        <dbReference type="SAM" id="Phobius"/>
    </source>
</evidence>
<dbReference type="KEGG" id="aol:S58_47000"/>
<organism evidence="10 11">
    <name type="scientific">Bradyrhizobium oligotrophicum S58</name>
    <dbReference type="NCBI Taxonomy" id="1245469"/>
    <lineage>
        <taxon>Bacteria</taxon>
        <taxon>Pseudomonadati</taxon>
        <taxon>Pseudomonadota</taxon>
        <taxon>Alphaproteobacteria</taxon>
        <taxon>Hyphomicrobiales</taxon>
        <taxon>Nitrobacteraceae</taxon>
        <taxon>Bradyrhizobium</taxon>
    </lineage>
</organism>
<keyword evidence="3 5" id="KW-0807">Transducer</keyword>
<dbReference type="InterPro" id="IPR000727">
    <property type="entry name" value="T_SNARE_dom"/>
</dbReference>
<dbReference type="PROSITE" id="PS50192">
    <property type="entry name" value="T_SNARE"/>
    <property type="match status" value="1"/>
</dbReference>
<keyword evidence="2" id="KW-1003">Cell membrane</keyword>
<evidence type="ECO:0000313" key="11">
    <source>
        <dbReference type="Proteomes" id="UP000011841"/>
    </source>
</evidence>
<evidence type="ECO:0000259" key="8">
    <source>
        <dbReference type="PROSITE" id="PS50192"/>
    </source>
</evidence>
<feature type="transmembrane region" description="Helical" evidence="6">
    <location>
        <begin position="292"/>
        <end position="314"/>
    </location>
</feature>
<dbReference type="PROSITE" id="PS50885">
    <property type="entry name" value="HAMP"/>
    <property type="match status" value="1"/>
</dbReference>
<evidence type="ECO:0000256" key="4">
    <source>
        <dbReference type="ARBA" id="ARBA00029447"/>
    </source>
</evidence>
<dbReference type="HOGENOM" id="CLU_000445_107_27_5"/>
<dbReference type="EMBL" id="AP012603">
    <property type="protein sequence ID" value="BAM90680.1"/>
    <property type="molecule type" value="Genomic_DNA"/>
</dbReference>
<keyword evidence="6" id="KW-1133">Transmembrane helix</keyword>
<keyword evidence="11" id="KW-1185">Reference proteome</keyword>
<dbReference type="GO" id="GO:0005886">
    <property type="term" value="C:plasma membrane"/>
    <property type="evidence" value="ECO:0007669"/>
    <property type="project" value="UniProtKB-SubCell"/>
</dbReference>
<dbReference type="PATRIC" id="fig|1245469.3.peg.4807"/>
<dbReference type="PROSITE" id="PS50111">
    <property type="entry name" value="CHEMOTAXIS_TRANSDUC_2"/>
    <property type="match status" value="1"/>
</dbReference>
<dbReference type="AlphaFoldDB" id="M4ZWG0"/>
<evidence type="ECO:0000256" key="1">
    <source>
        <dbReference type="ARBA" id="ARBA00004429"/>
    </source>
</evidence>
<dbReference type="Proteomes" id="UP000011841">
    <property type="component" value="Chromosome"/>
</dbReference>
<name>M4ZWG0_9BRAD</name>
<dbReference type="GO" id="GO:0007165">
    <property type="term" value="P:signal transduction"/>
    <property type="evidence" value="ECO:0007669"/>
    <property type="project" value="UniProtKB-KW"/>
</dbReference>
<comment type="similarity">
    <text evidence="4">Belongs to the methyl-accepting chemotaxis (MCP) protein family.</text>
</comment>
<accession>M4ZWG0</accession>